<dbReference type="OrthoDB" id="9879997at2"/>
<dbReference type="EMBL" id="SWJZ01000112">
    <property type="protein sequence ID" value="TKD13788.1"/>
    <property type="molecule type" value="Genomic_DNA"/>
</dbReference>
<sequence>MKTHTLTPMESALLQAVTQMHRAHQQEREVQMRDMTAMRDHIDMQDRRIAQLETLINALAPLWGISPPST</sequence>
<comment type="caution">
    <text evidence="1">The sequence shown here is derived from an EMBL/GenBank/DDBJ whole genome shotgun (WGS) entry which is preliminary data.</text>
</comment>
<evidence type="ECO:0000313" key="1">
    <source>
        <dbReference type="EMBL" id="TKD13788.1"/>
    </source>
</evidence>
<dbReference type="Proteomes" id="UP000310597">
    <property type="component" value="Unassembled WGS sequence"/>
</dbReference>
<dbReference type="RefSeq" id="WP_136909427.1">
    <property type="nucleotide sequence ID" value="NZ_SWJZ01000112.1"/>
</dbReference>
<evidence type="ECO:0000313" key="2">
    <source>
        <dbReference type="Proteomes" id="UP000310597"/>
    </source>
</evidence>
<name>A0A4U1JL68_RHOCA</name>
<accession>A0A4U1JL68</accession>
<proteinExistence type="predicted"/>
<organism evidence="1 2">
    <name type="scientific">Rhodobacter capsulatus</name>
    <name type="common">Rhodopseudomonas capsulata</name>
    <dbReference type="NCBI Taxonomy" id="1061"/>
    <lineage>
        <taxon>Bacteria</taxon>
        <taxon>Pseudomonadati</taxon>
        <taxon>Pseudomonadota</taxon>
        <taxon>Alphaproteobacteria</taxon>
        <taxon>Rhodobacterales</taxon>
        <taxon>Rhodobacter group</taxon>
        <taxon>Rhodobacter</taxon>
    </lineage>
</organism>
<dbReference type="AlphaFoldDB" id="A0A4U1JL68"/>
<reference evidence="1 2" key="1">
    <citation type="submission" date="2019-04" db="EMBL/GenBank/DDBJ databases">
        <title>Draft Whole-Genome sequence of the purple photosynthetic bacterium Rhodobacter capsulatus SP108 with an indigenous class A beta-lactamase.</title>
        <authorList>
            <person name="Robertson S."/>
            <person name="Meyer T.E."/>
            <person name="Kyndt J.A."/>
        </authorList>
    </citation>
    <scope>NUCLEOTIDE SEQUENCE [LARGE SCALE GENOMIC DNA]</scope>
    <source>
        <strain evidence="1 2">SP108</strain>
    </source>
</reference>
<gene>
    <name evidence="1" type="ORF">FBT96_18945</name>
</gene>
<protein>
    <submittedName>
        <fullName evidence="1">Uncharacterized protein</fullName>
    </submittedName>
</protein>